<reference evidence="2 3" key="1">
    <citation type="submission" date="2018-11" db="EMBL/GenBank/DDBJ databases">
        <title>Rhodococcus spongicola sp. nov. and Rhodococcus xishaensis sp. nov. from marine sponges.</title>
        <authorList>
            <person name="Li L."/>
            <person name="Lin H.W."/>
        </authorList>
    </citation>
    <scope>NUCLEOTIDE SEQUENCE [LARGE SCALE GENOMIC DNA]</scope>
    <source>
        <strain evidence="2 3">CCTCC AB2014297</strain>
    </source>
</reference>
<proteinExistence type="predicted"/>
<name>A0A3S3D0D6_9NOCA</name>
<sequence length="77" mass="9089">MQMHRRRPFECYEATPQLSELSEPESEAPELAVPSVLSALTRDERALRTVRISEEPMEYSLYSVWWSAPKRKRLRPI</sequence>
<evidence type="ECO:0000313" key="2">
    <source>
        <dbReference type="EMBL" id="RVW10080.1"/>
    </source>
</evidence>
<evidence type="ECO:0000313" key="3">
    <source>
        <dbReference type="Proteomes" id="UP000286208"/>
    </source>
</evidence>
<gene>
    <name evidence="2" type="ORF">EGT67_07590</name>
</gene>
<keyword evidence="3" id="KW-1185">Reference proteome</keyword>
<accession>A0A3S3D0D6</accession>
<dbReference type="EMBL" id="RKLP01000003">
    <property type="protein sequence ID" value="RVW10080.1"/>
    <property type="molecule type" value="Genomic_DNA"/>
</dbReference>
<dbReference type="AlphaFoldDB" id="A0A3S3D0D6"/>
<comment type="caution">
    <text evidence="2">The sequence shown here is derived from an EMBL/GenBank/DDBJ whole genome shotgun (WGS) entry which is preliminary data.</text>
</comment>
<protein>
    <submittedName>
        <fullName evidence="2">Uncharacterized protein</fullName>
    </submittedName>
</protein>
<feature type="region of interest" description="Disordered" evidence="1">
    <location>
        <begin position="1"/>
        <end position="29"/>
    </location>
</feature>
<dbReference type="Proteomes" id="UP000286208">
    <property type="component" value="Unassembled WGS sequence"/>
</dbReference>
<evidence type="ECO:0000256" key="1">
    <source>
        <dbReference type="SAM" id="MobiDB-lite"/>
    </source>
</evidence>
<organism evidence="2 3">
    <name type="scientific">Prescottella agglutinans</name>
    <dbReference type="NCBI Taxonomy" id="1644129"/>
    <lineage>
        <taxon>Bacteria</taxon>
        <taxon>Bacillati</taxon>
        <taxon>Actinomycetota</taxon>
        <taxon>Actinomycetes</taxon>
        <taxon>Mycobacteriales</taxon>
        <taxon>Nocardiaceae</taxon>
        <taxon>Prescottella</taxon>
    </lineage>
</organism>